<comment type="similarity">
    <text evidence="2 6">Belongs to the HMBS family.</text>
</comment>
<dbReference type="Gene3D" id="3.40.190.10">
    <property type="entry name" value="Periplasmic binding protein-like II"/>
    <property type="match status" value="2"/>
</dbReference>
<comment type="catalytic activity">
    <reaction evidence="5 6">
        <text>4 porphobilinogen + H2O = hydroxymethylbilane + 4 NH4(+)</text>
        <dbReference type="Rhea" id="RHEA:13185"/>
        <dbReference type="ChEBI" id="CHEBI:15377"/>
        <dbReference type="ChEBI" id="CHEBI:28938"/>
        <dbReference type="ChEBI" id="CHEBI:57845"/>
        <dbReference type="ChEBI" id="CHEBI:58126"/>
        <dbReference type="EC" id="2.5.1.61"/>
    </reaction>
</comment>
<dbReference type="PRINTS" id="PR00151">
    <property type="entry name" value="PORPHBDMNASE"/>
</dbReference>
<dbReference type="EMBL" id="BAAAZO010000006">
    <property type="protein sequence ID" value="GAA3615528.1"/>
    <property type="molecule type" value="Genomic_DNA"/>
</dbReference>
<proteinExistence type="inferred from homology"/>
<dbReference type="Pfam" id="PF01379">
    <property type="entry name" value="Porphobil_deam"/>
    <property type="match status" value="1"/>
</dbReference>
<keyword evidence="10" id="KW-1185">Reference proteome</keyword>
<dbReference type="PANTHER" id="PTHR11557">
    <property type="entry name" value="PORPHOBILINOGEN DEAMINASE"/>
    <property type="match status" value="1"/>
</dbReference>
<organism evidence="9 10">
    <name type="scientific">Kineosporia mesophila</name>
    <dbReference type="NCBI Taxonomy" id="566012"/>
    <lineage>
        <taxon>Bacteria</taxon>
        <taxon>Bacillati</taxon>
        <taxon>Actinomycetota</taxon>
        <taxon>Actinomycetes</taxon>
        <taxon>Kineosporiales</taxon>
        <taxon>Kineosporiaceae</taxon>
        <taxon>Kineosporia</taxon>
    </lineage>
</organism>
<evidence type="ECO:0000259" key="8">
    <source>
        <dbReference type="Pfam" id="PF03900"/>
    </source>
</evidence>
<dbReference type="PANTHER" id="PTHR11557:SF0">
    <property type="entry name" value="PORPHOBILINOGEN DEAMINASE"/>
    <property type="match status" value="1"/>
</dbReference>
<dbReference type="PROSITE" id="PS00533">
    <property type="entry name" value="PORPHOBILINOGEN_DEAM"/>
    <property type="match status" value="1"/>
</dbReference>
<protein>
    <recommendedName>
        <fullName evidence="6">Porphobilinogen deaminase</fullName>
        <shortName evidence="6">PBG</shortName>
        <ecNumber evidence="6">2.5.1.61</ecNumber>
    </recommendedName>
    <alternativeName>
        <fullName evidence="6">Hydroxymethylbilane synthase</fullName>
        <shortName evidence="6">HMBS</shortName>
    </alternativeName>
    <alternativeName>
        <fullName evidence="6">Pre-uroporphyrinogen synthase</fullName>
    </alternativeName>
</protein>
<evidence type="ECO:0000256" key="5">
    <source>
        <dbReference type="ARBA" id="ARBA00048169"/>
    </source>
</evidence>
<feature type="domain" description="Porphobilinogen deaminase C-terminal" evidence="8">
    <location>
        <begin position="257"/>
        <end position="336"/>
    </location>
</feature>
<gene>
    <name evidence="9" type="primary">hemC_2</name>
    <name evidence="6" type="synonym">hemC</name>
    <name evidence="9" type="ORF">GCM10022223_34720</name>
</gene>
<keyword evidence="3 6" id="KW-0808">Transferase</keyword>
<feature type="domain" description="Porphobilinogen deaminase N-terminal" evidence="7">
    <location>
        <begin position="28"/>
        <end position="238"/>
    </location>
</feature>
<dbReference type="InterPro" id="IPR022418">
    <property type="entry name" value="Porphobilinogen_deaminase_C"/>
</dbReference>
<dbReference type="InterPro" id="IPR036803">
    <property type="entry name" value="Porphobilinogen_deaminase_C_sf"/>
</dbReference>
<evidence type="ECO:0000256" key="1">
    <source>
        <dbReference type="ARBA" id="ARBA00002869"/>
    </source>
</evidence>
<sequence length="363" mass="37922">MTTLDNLFSSTSGRSGLVPELDDLPSVLRLGTRRSQLARTQSQWFADRLVTALSLVAPEREFRVELVEVVTSGDVSAASNTPLTSLGGTGVFVSALREAVLRDECDFAVHSLKDLPNAQPEGLTLASVPRRECPADVLIGRDDLGFDELPAGSVIGTGSPRRAAQMLALRDDITIIGIRGNIDTRIGKVTTGEVDAVVLALAGLRRIGRHAEATHVFTSEQMLPAPGQGALAVECRPEAVALLAALRLIDDAVTRVCVLAERALLARLEAGCAAPVGALATYQNSGEDQTLTLTAFAGSTDGATSIRHTATAPVCDPRADEPVATTLGRALAEQMLDAGAALLIPVPDPVPAADEALAREGDS</sequence>
<dbReference type="InterPro" id="IPR022417">
    <property type="entry name" value="Porphobilin_deaminase_N"/>
</dbReference>
<comment type="function">
    <text evidence="1 6">Tetrapolymerization of the monopyrrole PBG into the hydroxymethylbilane pre-uroporphyrinogen in several discrete steps.</text>
</comment>
<evidence type="ECO:0000256" key="4">
    <source>
        <dbReference type="ARBA" id="ARBA00023244"/>
    </source>
</evidence>
<dbReference type="SUPFAM" id="SSF54782">
    <property type="entry name" value="Porphobilinogen deaminase (hydroxymethylbilane synthase), C-terminal domain"/>
    <property type="match status" value="1"/>
</dbReference>
<evidence type="ECO:0000256" key="3">
    <source>
        <dbReference type="ARBA" id="ARBA00022679"/>
    </source>
</evidence>
<dbReference type="NCBIfam" id="TIGR00212">
    <property type="entry name" value="hemC"/>
    <property type="match status" value="1"/>
</dbReference>
<evidence type="ECO:0000256" key="2">
    <source>
        <dbReference type="ARBA" id="ARBA00005638"/>
    </source>
</evidence>
<dbReference type="SUPFAM" id="SSF53850">
    <property type="entry name" value="Periplasmic binding protein-like II"/>
    <property type="match status" value="1"/>
</dbReference>
<comment type="subunit">
    <text evidence="6">Monomer.</text>
</comment>
<feature type="modified residue" description="S-(dipyrrolylmethanemethyl)cysteine" evidence="6">
    <location>
        <position position="272"/>
    </location>
</feature>
<dbReference type="EC" id="2.5.1.61" evidence="6"/>
<comment type="cofactor">
    <cofactor evidence="6">
        <name>dipyrromethane</name>
        <dbReference type="ChEBI" id="CHEBI:60342"/>
    </cofactor>
    <text evidence="6">Binds 1 dipyrromethane group covalently.</text>
</comment>
<evidence type="ECO:0000259" key="7">
    <source>
        <dbReference type="Pfam" id="PF01379"/>
    </source>
</evidence>
<dbReference type="PIRSF" id="PIRSF001438">
    <property type="entry name" value="4pyrrol_synth_OHMeBilane_synth"/>
    <property type="match status" value="1"/>
</dbReference>
<keyword evidence="4 6" id="KW-0627">Porphyrin biosynthesis</keyword>
<comment type="miscellaneous">
    <text evidence="6">The porphobilinogen subunits are added to the dipyrromethane group.</text>
</comment>
<accession>A0ABP6ZPN4</accession>
<comment type="caution">
    <text evidence="9">The sequence shown here is derived from an EMBL/GenBank/DDBJ whole genome shotgun (WGS) entry which is preliminary data.</text>
</comment>
<evidence type="ECO:0000256" key="6">
    <source>
        <dbReference type="HAMAP-Rule" id="MF_00260"/>
    </source>
</evidence>
<dbReference type="Gene3D" id="3.30.160.40">
    <property type="entry name" value="Porphobilinogen deaminase, C-terminal domain"/>
    <property type="match status" value="1"/>
</dbReference>
<evidence type="ECO:0000313" key="10">
    <source>
        <dbReference type="Proteomes" id="UP001501074"/>
    </source>
</evidence>
<dbReference type="InterPro" id="IPR022419">
    <property type="entry name" value="Porphobilin_deaminase_cofac_BS"/>
</dbReference>
<dbReference type="Pfam" id="PF03900">
    <property type="entry name" value="Porphobil_deamC"/>
    <property type="match status" value="1"/>
</dbReference>
<dbReference type="HAMAP" id="MF_00260">
    <property type="entry name" value="Porphobil_deam"/>
    <property type="match status" value="1"/>
</dbReference>
<dbReference type="Proteomes" id="UP001501074">
    <property type="component" value="Unassembled WGS sequence"/>
</dbReference>
<name>A0ABP6ZPN4_9ACTN</name>
<dbReference type="InterPro" id="IPR000860">
    <property type="entry name" value="HemC"/>
</dbReference>
<evidence type="ECO:0000313" key="9">
    <source>
        <dbReference type="EMBL" id="GAA3615528.1"/>
    </source>
</evidence>
<reference evidence="10" key="1">
    <citation type="journal article" date="2019" name="Int. J. Syst. Evol. Microbiol.">
        <title>The Global Catalogue of Microorganisms (GCM) 10K type strain sequencing project: providing services to taxonomists for standard genome sequencing and annotation.</title>
        <authorList>
            <consortium name="The Broad Institute Genomics Platform"/>
            <consortium name="The Broad Institute Genome Sequencing Center for Infectious Disease"/>
            <person name="Wu L."/>
            <person name="Ma J."/>
        </authorList>
    </citation>
    <scope>NUCLEOTIDE SEQUENCE [LARGE SCALE GENOMIC DNA]</scope>
    <source>
        <strain evidence="10">JCM 16902</strain>
    </source>
</reference>